<gene>
    <name evidence="1" type="ORF">FSB_LOCUS45884</name>
</gene>
<reference evidence="1" key="1">
    <citation type="submission" date="2018-02" db="EMBL/GenBank/DDBJ databases">
        <authorList>
            <person name="Cohen D.B."/>
            <person name="Kent A.D."/>
        </authorList>
    </citation>
    <scope>NUCLEOTIDE SEQUENCE</scope>
</reference>
<name>A0A2N9I007_FAGSY</name>
<proteinExistence type="predicted"/>
<dbReference type="AlphaFoldDB" id="A0A2N9I007"/>
<dbReference type="EMBL" id="OIVN01004552">
    <property type="protein sequence ID" value="SPD18002.1"/>
    <property type="molecule type" value="Genomic_DNA"/>
</dbReference>
<evidence type="ECO:0000313" key="1">
    <source>
        <dbReference type="EMBL" id="SPD18002.1"/>
    </source>
</evidence>
<sequence>MVHTSSNLNGFRLGGIICLDPTQMGLWSDQRQSRWCTRAVGKWVNQSGVATAQSSLLPCHVPNSVVCPGEWRTCIIEVNESAIIKYISEKLHLMIGSEMFALLLFNPHQFVEVPQGTPRDHHPAMSQLRTRQRDLLHGLVVLAPELFVGSQAHDSSRLSNSWLSAGLPSNLRRYRFSKDSTLLLWVSCMGGNFFHDLLVGRVLGPPGPDWVVLVISPRMVWAPLFGGGAAELTRKEEILAVNSLTGRYGI</sequence>
<organism evidence="1">
    <name type="scientific">Fagus sylvatica</name>
    <name type="common">Beechnut</name>
    <dbReference type="NCBI Taxonomy" id="28930"/>
    <lineage>
        <taxon>Eukaryota</taxon>
        <taxon>Viridiplantae</taxon>
        <taxon>Streptophyta</taxon>
        <taxon>Embryophyta</taxon>
        <taxon>Tracheophyta</taxon>
        <taxon>Spermatophyta</taxon>
        <taxon>Magnoliopsida</taxon>
        <taxon>eudicotyledons</taxon>
        <taxon>Gunneridae</taxon>
        <taxon>Pentapetalae</taxon>
        <taxon>rosids</taxon>
        <taxon>fabids</taxon>
        <taxon>Fagales</taxon>
        <taxon>Fagaceae</taxon>
        <taxon>Fagus</taxon>
    </lineage>
</organism>
<accession>A0A2N9I007</accession>
<protein>
    <submittedName>
        <fullName evidence="1">Uncharacterized protein</fullName>
    </submittedName>
</protein>